<gene>
    <name evidence="1" type="ORF">CANTADRAFT_19550</name>
</gene>
<accession>A0A1E4SR78</accession>
<dbReference type="GeneID" id="30980597"/>
<evidence type="ECO:0000313" key="2">
    <source>
        <dbReference type="Proteomes" id="UP000094285"/>
    </source>
</evidence>
<organism evidence="1 2">
    <name type="scientific">Suhomyces tanzawaensis NRRL Y-17324</name>
    <dbReference type="NCBI Taxonomy" id="984487"/>
    <lineage>
        <taxon>Eukaryota</taxon>
        <taxon>Fungi</taxon>
        <taxon>Dikarya</taxon>
        <taxon>Ascomycota</taxon>
        <taxon>Saccharomycotina</taxon>
        <taxon>Pichiomycetes</taxon>
        <taxon>Debaryomycetaceae</taxon>
        <taxon>Suhomyces</taxon>
    </lineage>
</organism>
<reference evidence="2" key="1">
    <citation type="submission" date="2016-05" db="EMBL/GenBank/DDBJ databases">
        <title>Comparative genomics of biotechnologically important yeasts.</title>
        <authorList>
            <consortium name="DOE Joint Genome Institute"/>
            <person name="Riley R."/>
            <person name="Haridas S."/>
            <person name="Wolfe K.H."/>
            <person name="Lopes M.R."/>
            <person name="Hittinger C.T."/>
            <person name="Goker M."/>
            <person name="Salamov A."/>
            <person name="Wisecaver J."/>
            <person name="Long T.M."/>
            <person name="Aerts A.L."/>
            <person name="Barry K."/>
            <person name="Choi C."/>
            <person name="Clum A."/>
            <person name="Coughlan A.Y."/>
            <person name="Deshpande S."/>
            <person name="Douglass A.P."/>
            <person name="Hanson S.J."/>
            <person name="Klenk H.-P."/>
            <person name="Labutti K."/>
            <person name="Lapidus A."/>
            <person name="Lindquist E."/>
            <person name="Lipzen A."/>
            <person name="Meier-Kolthoff J.P."/>
            <person name="Ohm R.A."/>
            <person name="Otillar R.P."/>
            <person name="Pangilinan J."/>
            <person name="Peng Y."/>
            <person name="Rokas A."/>
            <person name="Rosa C.A."/>
            <person name="Scheuner C."/>
            <person name="Sibirny A.A."/>
            <person name="Slot J.C."/>
            <person name="Stielow J.B."/>
            <person name="Sun H."/>
            <person name="Kurtzman C.P."/>
            <person name="Blackwell M."/>
            <person name="Grigoriev I.V."/>
            <person name="Jeffries T.W."/>
        </authorList>
    </citation>
    <scope>NUCLEOTIDE SEQUENCE [LARGE SCALE GENOMIC DNA]</scope>
    <source>
        <strain evidence="2">NRRL Y-17324</strain>
    </source>
</reference>
<dbReference type="EMBL" id="KV453909">
    <property type="protein sequence ID" value="ODV81947.1"/>
    <property type="molecule type" value="Genomic_DNA"/>
</dbReference>
<proteinExistence type="predicted"/>
<dbReference type="AlphaFoldDB" id="A0A1E4SR78"/>
<name>A0A1E4SR78_9ASCO</name>
<dbReference type="RefSeq" id="XP_020067069.1">
    <property type="nucleotide sequence ID" value="XM_020206460.1"/>
</dbReference>
<sequence>MASEAREAREAREFRDRMRWLLRVQLPDLAGGISGWVWTSSGGGADHMARSDKPCSVMLANIRCSTGRHKNPSLAIMCSEDGNARSGSSDVRAPHRARHGTRLVGMFSGHMIGHEYATRGPQTGGGVDWNGYGATAGLYYR</sequence>
<dbReference type="Proteomes" id="UP000094285">
    <property type="component" value="Unassembled WGS sequence"/>
</dbReference>
<protein>
    <submittedName>
        <fullName evidence="1">Uncharacterized protein</fullName>
    </submittedName>
</protein>
<evidence type="ECO:0000313" key="1">
    <source>
        <dbReference type="EMBL" id="ODV81947.1"/>
    </source>
</evidence>
<keyword evidence="2" id="KW-1185">Reference proteome</keyword>